<keyword evidence="1" id="KW-0472">Membrane</keyword>
<feature type="transmembrane region" description="Helical" evidence="1">
    <location>
        <begin position="85"/>
        <end position="105"/>
    </location>
</feature>
<dbReference type="AlphaFoldDB" id="A0A383AEB3"/>
<name>A0A383AEB3_9ZZZZ</name>
<protein>
    <submittedName>
        <fullName evidence="2">Uncharacterized protein</fullName>
    </submittedName>
</protein>
<reference evidence="2" key="1">
    <citation type="submission" date="2018-05" db="EMBL/GenBank/DDBJ databases">
        <authorList>
            <person name="Lanie J.A."/>
            <person name="Ng W.-L."/>
            <person name="Kazmierczak K.M."/>
            <person name="Andrzejewski T.M."/>
            <person name="Davidsen T.M."/>
            <person name="Wayne K.J."/>
            <person name="Tettelin H."/>
            <person name="Glass J.I."/>
            <person name="Rusch D."/>
            <person name="Podicherti R."/>
            <person name="Tsui H.-C.T."/>
            <person name="Winkler M.E."/>
        </authorList>
    </citation>
    <scope>NUCLEOTIDE SEQUENCE</scope>
</reference>
<feature type="transmembrane region" description="Helical" evidence="1">
    <location>
        <begin position="152"/>
        <end position="170"/>
    </location>
</feature>
<feature type="transmembrane region" description="Helical" evidence="1">
    <location>
        <begin position="6"/>
        <end position="24"/>
    </location>
</feature>
<feature type="transmembrane region" description="Helical" evidence="1">
    <location>
        <begin position="45"/>
        <end position="65"/>
    </location>
</feature>
<organism evidence="2">
    <name type="scientific">marine metagenome</name>
    <dbReference type="NCBI Taxonomy" id="408172"/>
    <lineage>
        <taxon>unclassified sequences</taxon>
        <taxon>metagenomes</taxon>
        <taxon>ecological metagenomes</taxon>
    </lineage>
</organism>
<evidence type="ECO:0000313" key="2">
    <source>
        <dbReference type="EMBL" id="SVE06062.1"/>
    </source>
</evidence>
<accession>A0A383AEB3</accession>
<sequence>MVAFSHLSMIAFVILGLSMVRLMINYSSLIAKNYNDNPDDDVVFYWPHTAFSFITFSTIILFWWTSYPLRDLEYFPNDGWNLFTFLLYLSVPFLFFMVTEVVAPQPESYKEKDVNLCEYYYDNHKVILGLAVALQSCLLANLFVFFQGELASLKVVGRVIMLCIMTPMVFSTNKKIHEIGMGIFFAGFIYTIIKYHIFVAEY</sequence>
<keyword evidence="1" id="KW-1133">Transmembrane helix</keyword>
<evidence type="ECO:0000256" key="1">
    <source>
        <dbReference type="SAM" id="Phobius"/>
    </source>
</evidence>
<feature type="transmembrane region" description="Helical" evidence="1">
    <location>
        <begin position="126"/>
        <end position="146"/>
    </location>
</feature>
<feature type="transmembrane region" description="Helical" evidence="1">
    <location>
        <begin position="182"/>
        <end position="200"/>
    </location>
</feature>
<proteinExistence type="predicted"/>
<gene>
    <name evidence="2" type="ORF">METZ01_LOCUS458916</name>
</gene>
<keyword evidence="1" id="KW-0812">Transmembrane</keyword>
<dbReference type="EMBL" id="UINC01191421">
    <property type="protein sequence ID" value="SVE06062.1"/>
    <property type="molecule type" value="Genomic_DNA"/>
</dbReference>